<dbReference type="AlphaFoldDB" id="J4HYJ2"/>
<proteinExistence type="predicted"/>
<sequence length="396" mass="42481">MSITCSDVGTDVHLNRRHSGVSGYHCRSSFLHKRSKTSPLPAHTREHDGYLMNSLGFDDANSVNDKPEPLSSQMSATGQRTSSSRVNFDFSPSACPAPPSVLGSLVHPSQSFVATRIPASMSRRRLASNIPALHSKVDLPPPPTSWAVSSPSDDTSRLPDGDFGPPALLFFRRGESDLAEFTDTASSPVTPVEQIMHTPIEPPSIGSRHFPKSRKLAILHLSLRSDLSYESLCPLDSPDLPFTPLVDEGIFIGPSTSLSPIVSAPTSTYPSIKDKIGLGHSEEISRSSRRCQLNPILARCSSPYALCGTVCLPVSRRLSYHQRTSSPSTPTPIREQVNLASPAIIRSMHFSDDKGSSDVCGAGEGIEITPVPGKVPGQLSLCSTSLLVEAIGYFGV</sequence>
<gene>
    <name evidence="2" type="ORF">FIBRA_06063</name>
</gene>
<feature type="region of interest" description="Disordered" evidence="1">
    <location>
        <begin position="134"/>
        <end position="159"/>
    </location>
</feature>
<evidence type="ECO:0000313" key="3">
    <source>
        <dbReference type="Proteomes" id="UP000006352"/>
    </source>
</evidence>
<dbReference type="HOGENOM" id="CLU_696460_0_0_1"/>
<evidence type="ECO:0000256" key="1">
    <source>
        <dbReference type="SAM" id="MobiDB-lite"/>
    </source>
</evidence>
<dbReference type="InParanoid" id="J4HYJ2"/>
<dbReference type="Proteomes" id="UP000006352">
    <property type="component" value="Unassembled WGS sequence"/>
</dbReference>
<organism evidence="2 3">
    <name type="scientific">Fibroporia radiculosa</name>
    <dbReference type="NCBI Taxonomy" id="599839"/>
    <lineage>
        <taxon>Eukaryota</taxon>
        <taxon>Fungi</taxon>
        <taxon>Dikarya</taxon>
        <taxon>Basidiomycota</taxon>
        <taxon>Agaricomycotina</taxon>
        <taxon>Agaricomycetes</taxon>
        <taxon>Polyporales</taxon>
        <taxon>Fibroporiaceae</taxon>
        <taxon>Fibroporia</taxon>
    </lineage>
</organism>
<accession>J4HYJ2</accession>
<dbReference type="GeneID" id="24098823"/>
<feature type="compositionally biased region" description="Polar residues" evidence="1">
    <location>
        <begin position="70"/>
        <end position="85"/>
    </location>
</feature>
<protein>
    <submittedName>
        <fullName evidence="2">Uncharacterized protein</fullName>
    </submittedName>
</protein>
<reference evidence="2 3" key="1">
    <citation type="journal article" date="2012" name="Appl. Environ. Microbiol.">
        <title>Short-read sequencing for genomic analysis of the brown rot fungus Fibroporia radiculosa.</title>
        <authorList>
            <person name="Tang J.D."/>
            <person name="Perkins A.D."/>
            <person name="Sonstegard T.S."/>
            <person name="Schroeder S.G."/>
            <person name="Burgess S.C."/>
            <person name="Diehl S.V."/>
        </authorList>
    </citation>
    <scope>NUCLEOTIDE SEQUENCE [LARGE SCALE GENOMIC DNA]</scope>
    <source>
        <strain evidence="2 3">TFFH 294</strain>
    </source>
</reference>
<evidence type="ECO:0000313" key="2">
    <source>
        <dbReference type="EMBL" id="CCM03912.1"/>
    </source>
</evidence>
<feature type="region of interest" description="Disordered" evidence="1">
    <location>
        <begin position="58"/>
        <end position="85"/>
    </location>
</feature>
<name>J4HYJ2_9APHY</name>
<dbReference type="STRING" id="599839.J4HYJ2"/>
<dbReference type="OrthoDB" id="2804739at2759"/>
<keyword evidence="3" id="KW-1185">Reference proteome</keyword>
<dbReference type="EMBL" id="HE797134">
    <property type="protein sequence ID" value="CCM03912.1"/>
    <property type="molecule type" value="Genomic_DNA"/>
</dbReference>
<dbReference type="RefSeq" id="XP_012183195.1">
    <property type="nucleotide sequence ID" value="XM_012327805.1"/>
</dbReference>